<evidence type="ECO:0000313" key="11">
    <source>
        <dbReference type="Proteomes" id="UP000006028"/>
    </source>
</evidence>
<dbReference type="InterPro" id="IPR002288">
    <property type="entry name" value="DNA_gyrase_B_C"/>
</dbReference>
<keyword evidence="6" id="KW-0799">Topoisomerase</keyword>
<dbReference type="eggNOG" id="COG0187">
    <property type="taxonomic scope" value="Bacteria"/>
</dbReference>
<feature type="non-terminal residue" evidence="10">
    <location>
        <position position="1"/>
    </location>
</feature>
<comment type="catalytic activity">
    <reaction evidence="1">
        <text>ATP-dependent breakage, passage and rejoining of double-stranded DNA.</text>
        <dbReference type="EC" id="5.6.2.2"/>
    </reaction>
</comment>
<sequence length="101" mass="11549">QPPLFKVQKGNTIKYAYNDAEMAVLSQEMPGAKVNRYKGLGEMNPEQLWETTMNPDNRVIVQITIDDAEKADEAFTILMGDQVEPRRRFIETNAQYAKLDV</sequence>
<dbReference type="HOGENOM" id="CLU_2283327_0_0_9"/>
<dbReference type="PANTHER" id="PTHR45866:SF1">
    <property type="entry name" value="DNA GYRASE SUBUNIT B, MITOCHONDRIAL"/>
    <property type="match status" value="1"/>
</dbReference>
<accession>E2ZEC7</accession>
<evidence type="ECO:0000256" key="2">
    <source>
        <dbReference type="ARBA" id="ARBA00010708"/>
    </source>
</evidence>
<dbReference type="AlphaFoldDB" id="E2ZEC7"/>
<keyword evidence="7" id="KW-0238">DNA-binding</keyword>
<reference evidence="10 11" key="1">
    <citation type="submission" date="2010-08" db="EMBL/GenBank/DDBJ databases">
        <authorList>
            <person name="Weinstock G."/>
            <person name="Sodergren E."/>
            <person name="Clifton S."/>
            <person name="Fulton L."/>
            <person name="Fulton B."/>
            <person name="Courtney L."/>
            <person name="Fronick C."/>
            <person name="Harrison M."/>
            <person name="Strong C."/>
            <person name="Farmer C."/>
            <person name="Delahaunty K."/>
            <person name="Markovic C."/>
            <person name="Hall O."/>
            <person name="Minx P."/>
            <person name="Tomlinson C."/>
            <person name="Mitreva M."/>
            <person name="Hou S."/>
            <person name="Chen J."/>
            <person name="Wollam A."/>
            <person name="Pepin K.H."/>
            <person name="Johnson M."/>
            <person name="Bhonagiri V."/>
            <person name="Zhang X."/>
            <person name="Suruliraj S."/>
            <person name="Warren W."/>
            <person name="Chinwalla A."/>
            <person name="Mardis E.R."/>
            <person name="Wilson R.K."/>
        </authorList>
    </citation>
    <scope>NUCLEOTIDE SEQUENCE [LARGE SCALE GENOMIC DNA]</scope>
    <source>
        <strain evidence="10 11">KLE1255</strain>
    </source>
</reference>
<protein>
    <recommendedName>
        <fullName evidence="3">DNA topoisomerase (ATP-hydrolyzing)</fullName>
        <ecNumber evidence="3">5.6.2.2</ecNumber>
    </recommendedName>
</protein>
<dbReference type="SUPFAM" id="SSF56719">
    <property type="entry name" value="Type II DNA topoisomerase"/>
    <property type="match status" value="1"/>
</dbReference>
<dbReference type="Proteomes" id="UP000006028">
    <property type="component" value="Unassembled WGS sequence"/>
</dbReference>
<comment type="similarity">
    <text evidence="2">Belongs to the type II topoisomerase GyrB family.</text>
</comment>
<feature type="domain" description="DNA gyrase B subunit C-terminal" evidence="9">
    <location>
        <begin position="32"/>
        <end position="91"/>
    </location>
</feature>
<dbReference type="InterPro" id="IPR013759">
    <property type="entry name" value="Topo_IIA_B_C"/>
</dbReference>
<dbReference type="Gene3D" id="3.40.50.670">
    <property type="match status" value="1"/>
</dbReference>
<dbReference type="PANTHER" id="PTHR45866">
    <property type="entry name" value="DNA GYRASE/TOPOISOMERASE SUBUNIT B"/>
    <property type="match status" value="1"/>
</dbReference>
<evidence type="ECO:0000256" key="6">
    <source>
        <dbReference type="ARBA" id="ARBA00023029"/>
    </source>
</evidence>
<dbReference type="GO" id="GO:0006265">
    <property type="term" value="P:DNA topological change"/>
    <property type="evidence" value="ECO:0007669"/>
    <property type="project" value="InterPro"/>
</dbReference>
<keyword evidence="8" id="KW-0413">Isomerase</keyword>
<dbReference type="EC" id="5.6.2.2" evidence="3"/>
<dbReference type="Pfam" id="PF00986">
    <property type="entry name" value="DNA_gyraseB_C"/>
    <property type="match status" value="1"/>
</dbReference>
<keyword evidence="5" id="KW-0067">ATP-binding</keyword>
<dbReference type="EMBL" id="AECU01000001">
    <property type="protein sequence ID" value="EFQ08467.1"/>
    <property type="molecule type" value="Genomic_DNA"/>
</dbReference>
<name>E2ZEC7_9FIRM</name>
<gene>
    <name evidence="10" type="ORF">HMPREF9436_00001</name>
</gene>
<proteinExistence type="inferred from homology"/>
<organism evidence="10 11">
    <name type="scientific">Faecalibacterium cf. prausnitzii KLE1255</name>
    <dbReference type="NCBI Taxonomy" id="748224"/>
    <lineage>
        <taxon>Bacteria</taxon>
        <taxon>Bacillati</taxon>
        <taxon>Bacillota</taxon>
        <taxon>Clostridia</taxon>
        <taxon>Eubacteriales</taxon>
        <taxon>Oscillospiraceae</taxon>
        <taxon>Faecalibacterium</taxon>
    </lineage>
</organism>
<evidence type="ECO:0000256" key="7">
    <source>
        <dbReference type="ARBA" id="ARBA00023125"/>
    </source>
</evidence>
<dbReference type="GO" id="GO:0005524">
    <property type="term" value="F:ATP binding"/>
    <property type="evidence" value="ECO:0007669"/>
    <property type="project" value="UniProtKB-KW"/>
</dbReference>
<evidence type="ECO:0000313" key="10">
    <source>
        <dbReference type="EMBL" id="EFQ08467.1"/>
    </source>
</evidence>
<evidence type="ECO:0000256" key="4">
    <source>
        <dbReference type="ARBA" id="ARBA00022741"/>
    </source>
</evidence>
<evidence type="ECO:0000256" key="1">
    <source>
        <dbReference type="ARBA" id="ARBA00000185"/>
    </source>
</evidence>
<evidence type="ECO:0000256" key="8">
    <source>
        <dbReference type="ARBA" id="ARBA00023235"/>
    </source>
</evidence>
<keyword evidence="4" id="KW-0547">Nucleotide-binding</keyword>
<evidence type="ECO:0000256" key="5">
    <source>
        <dbReference type="ARBA" id="ARBA00022840"/>
    </source>
</evidence>
<dbReference type="GO" id="GO:0003677">
    <property type="term" value="F:DNA binding"/>
    <property type="evidence" value="ECO:0007669"/>
    <property type="project" value="UniProtKB-KW"/>
</dbReference>
<dbReference type="STRING" id="748224.HMPREF9436_00001"/>
<evidence type="ECO:0000256" key="3">
    <source>
        <dbReference type="ARBA" id="ARBA00012895"/>
    </source>
</evidence>
<evidence type="ECO:0000259" key="9">
    <source>
        <dbReference type="Pfam" id="PF00986"/>
    </source>
</evidence>
<dbReference type="InterPro" id="IPR013760">
    <property type="entry name" value="Topo_IIA-like_dom_sf"/>
</dbReference>
<comment type="caution">
    <text evidence="10">The sequence shown here is derived from an EMBL/GenBank/DDBJ whole genome shotgun (WGS) entry which is preliminary data.</text>
</comment>
<dbReference type="GO" id="GO:0034335">
    <property type="term" value="F:DNA negative supercoiling activity"/>
    <property type="evidence" value="ECO:0007669"/>
    <property type="project" value="UniProtKB-ARBA"/>
</dbReference>